<comment type="subunit">
    <text evidence="10">Monomer.</text>
</comment>
<feature type="site" description="Interaction with substrate tRNA" evidence="10">
    <location>
        <position position="100"/>
    </location>
</feature>
<sequence>MKPIPVLLGPTASGKTALALEMARMFPIEIVSADAMLVYRSLDIGTAKPTQAELQAVPHHLIDIVDPQQEYDVARFVQDAEQAIADIQARNRIPLVVGGTGFYVKALQQGLPLTPRADEALQQQIWHELEHRGLDALLAEISAVNPAEAQRMQRNPRRVIRALEVQRRTGKFPGDFGYTTPRFQYRLFGLSPVFPDLEKRIALRVQQMFAAGLVHEVKSLLDVLSEDTGRRPTALQAIGYKEVLEGLSEGHSEAAMIEKITLATRQYAKRQLTWLKTQLHAECQSIDQVRPDLLAYLQEG</sequence>
<evidence type="ECO:0000256" key="13">
    <source>
        <dbReference type="RuleBase" id="RU003785"/>
    </source>
</evidence>
<evidence type="ECO:0000256" key="5">
    <source>
        <dbReference type="ARBA" id="ARBA00022694"/>
    </source>
</evidence>
<dbReference type="HAMAP" id="MF_00185">
    <property type="entry name" value="IPP_trans"/>
    <property type="match status" value="1"/>
</dbReference>
<feature type="binding site" evidence="10">
    <location>
        <begin position="9"/>
        <end position="16"/>
    </location>
    <ligand>
        <name>ATP</name>
        <dbReference type="ChEBI" id="CHEBI:30616"/>
    </ligand>
</feature>
<keyword evidence="8 10" id="KW-0460">Magnesium</keyword>
<name>A0ABQ2D181_9DEIO</name>
<dbReference type="RefSeq" id="WP_189001914.1">
    <property type="nucleotide sequence ID" value="NZ_BMOD01000004.1"/>
</dbReference>
<evidence type="ECO:0000256" key="1">
    <source>
        <dbReference type="ARBA" id="ARBA00001946"/>
    </source>
</evidence>
<dbReference type="EMBL" id="BMOD01000004">
    <property type="protein sequence ID" value="GGJ29776.1"/>
    <property type="molecule type" value="Genomic_DNA"/>
</dbReference>
<dbReference type="Proteomes" id="UP000632222">
    <property type="component" value="Unassembled WGS sequence"/>
</dbReference>
<comment type="caution">
    <text evidence="14">The sequence shown here is derived from an EMBL/GenBank/DDBJ whole genome shotgun (WGS) entry which is preliminary data.</text>
</comment>
<dbReference type="PANTHER" id="PTHR11088">
    <property type="entry name" value="TRNA DIMETHYLALLYLTRANSFERASE"/>
    <property type="match status" value="1"/>
</dbReference>
<comment type="cofactor">
    <cofactor evidence="1 10">
        <name>Mg(2+)</name>
        <dbReference type="ChEBI" id="CHEBI:18420"/>
    </cofactor>
</comment>
<keyword evidence="6 10" id="KW-0547">Nucleotide-binding</keyword>
<evidence type="ECO:0000256" key="12">
    <source>
        <dbReference type="RuleBase" id="RU003784"/>
    </source>
</evidence>
<dbReference type="Gene3D" id="1.10.20.140">
    <property type="match status" value="1"/>
</dbReference>
<evidence type="ECO:0000256" key="8">
    <source>
        <dbReference type="ARBA" id="ARBA00022842"/>
    </source>
</evidence>
<evidence type="ECO:0000313" key="15">
    <source>
        <dbReference type="Proteomes" id="UP000632222"/>
    </source>
</evidence>
<dbReference type="PANTHER" id="PTHR11088:SF60">
    <property type="entry name" value="TRNA DIMETHYLALLYLTRANSFERASE"/>
    <property type="match status" value="1"/>
</dbReference>
<dbReference type="Gene3D" id="3.40.50.300">
    <property type="entry name" value="P-loop containing nucleotide triphosphate hydrolases"/>
    <property type="match status" value="1"/>
</dbReference>
<keyword evidence="5 10" id="KW-0819">tRNA processing</keyword>
<dbReference type="InterPro" id="IPR039657">
    <property type="entry name" value="Dimethylallyltransferase"/>
</dbReference>
<reference evidence="15" key="1">
    <citation type="journal article" date="2019" name="Int. J. Syst. Evol. Microbiol.">
        <title>The Global Catalogue of Microorganisms (GCM) 10K type strain sequencing project: providing services to taxonomists for standard genome sequencing and annotation.</title>
        <authorList>
            <consortium name="The Broad Institute Genomics Platform"/>
            <consortium name="The Broad Institute Genome Sequencing Center for Infectious Disease"/>
            <person name="Wu L."/>
            <person name="Ma J."/>
        </authorList>
    </citation>
    <scope>NUCLEOTIDE SEQUENCE [LARGE SCALE GENOMIC DNA]</scope>
    <source>
        <strain evidence="15">JCM 14370</strain>
    </source>
</reference>
<dbReference type="EC" id="2.5.1.75" evidence="10"/>
<comment type="catalytic activity">
    <reaction evidence="9 10 11">
        <text>adenosine(37) in tRNA + dimethylallyl diphosphate = N(6)-dimethylallyladenosine(37) in tRNA + diphosphate</text>
        <dbReference type="Rhea" id="RHEA:26482"/>
        <dbReference type="Rhea" id="RHEA-COMP:10162"/>
        <dbReference type="Rhea" id="RHEA-COMP:10375"/>
        <dbReference type="ChEBI" id="CHEBI:33019"/>
        <dbReference type="ChEBI" id="CHEBI:57623"/>
        <dbReference type="ChEBI" id="CHEBI:74411"/>
        <dbReference type="ChEBI" id="CHEBI:74415"/>
        <dbReference type="EC" id="2.5.1.75"/>
    </reaction>
</comment>
<evidence type="ECO:0000256" key="9">
    <source>
        <dbReference type="ARBA" id="ARBA00049563"/>
    </source>
</evidence>
<evidence type="ECO:0000256" key="6">
    <source>
        <dbReference type="ARBA" id="ARBA00022741"/>
    </source>
</evidence>
<protein>
    <recommendedName>
        <fullName evidence="10">tRNA dimethylallyltransferase</fullName>
        <ecNumber evidence="10">2.5.1.75</ecNumber>
    </recommendedName>
    <alternativeName>
        <fullName evidence="10">Dimethylallyl diphosphate:tRNA dimethylallyltransferase</fullName>
        <shortName evidence="10">DMAPP:tRNA dimethylallyltransferase</shortName>
        <shortName evidence="10">DMATase</shortName>
    </alternativeName>
    <alternativeName>
        <fullName evidence="10">Isopentenyl-diphosphate:tRNA isopentenyltransferase</fullName>
        <shortName evidence="10">IPP transferase</shortName>
        <shortName evidence="10">IPPT</shortName>
        <shortName evidence="10">IPTase</shortName>
    </alternativeName>
</protein>
<gene>
    <name evidence="10 14" type="primary">miaA</name>
    <name evidence="14" type="ORF">GCM10008938_14760</name>
</gene>
<evidence type="ECO:0000256" key="2">
    <source>
        <dbReference type="ARBA" id="ARBA00003213"/>
    </source>
</evidence>
<evidence type="ECO:0000256" key="4">
    <source>
        <dbReference type="ARBA" id="ARBA00022679"/>
    </source>
</evidence>
<evidence type="ECO:0000256" key="11">
    <source>
        <dbReference type="RuleBase" id="RU003783"/>
    </source>
</evidence>
<evidence type="ECO:0000256" key="3">
    <source>
        <dbReference type="ARBA" id="ARBA00005842"/>
    </source>
</evidence>
<comment type="function">
    <text evidence="2 10 12">Catalyzes the transfer of a dimethylallyl group onto the adenine at position 37 in tRNAs that read codons beginning with uridine, leading to the formation of N6-(dimethylallyl)adenosine (i(6)A).</text>
</comment>
<dbReference type="NCBIfam" id="TIGR00174">
    <property type="entry name" value="miaA"/>
    <property type="match status" value="1"/>
</dbReference>
<keyword evidence="4 10" id="KW-0808">Transferase</keyword>
<organism evidence="14 15">
    <name type="scientific">Deinococcus roseus</name>
    <dbReference type="NCBI Taxonomy" id="392414"/>
    <lineage>
        <taxon>Bacteria</taxon>
        <taxon>Thermotogati</taxon>
        <taxon>Deinococcota</taxon>
        <taxon>Deinococci</taxon>
        <taxon>Deinococcales</taxon>
        <taxon>Deinococcaceae</taxon>
        <taxon>Deinococcus</taxon>
    </lineage>
</organism>
<comment type="similarity">
    <text evidence="3 10 13">Belongs to the IPP transferase family.</text>
</comment>
<proteinExistence type="inferred from homology"/>
<dbReference type="SUPFAM" id="SSF52540">
    <property type="entry name" value="P-loop containing nucleoside triphosphate hydrolases"/>
    <property type="match status" value="1"/>
</dbReference>
<evidence type="ECO:0000256" key="10">
    <source>
        <dbReference type="HAMAP-Rule" id="MF_00185"/>
    </source>
</evidence>
<keyword evidence="7 10" id="KW-0067">ATP-binding</keyword>
<evidence type="ECO:0000313" key="14">
    <source>
        <dbReference type="EMBL" id="GGJ29776.1"/>
    </source>
</evidence>
<accession>A0ABQ2D181</accession>
<feature type="binding site" evidence="10">
    <location>
        <begin position="11"/>
        <end position="16"/>
    </location>
    <ligand>
        <name>substrate</name>
    </ligand>
</feature>
<dbReference type="Pfam" id="PF01715">
    <property type="entry name" value="IPPT"/>
    <property type="match status" value="1"/>
</dbReference>
<evidence type="ECO:0000256" key="7">
    <source>
        <dbReference type="ARBA" id="ARBA00022840"/>
    </source>
</evidence>
<dbReference type="InterPro" id="IPR027417">
    <property type="entry name" value="P-loop_NTPase"/>
</dbReference>
<comment type="caution">
    <text evidence="10">Lacks conserved residue(s) required for the propagation of feature annotation.</text>
</comment>
<keyword evidence="15" id="KW-1185">Reference proteome</keyword>
<dbReference type="InterPro" id="IPR018022">
    <property type="entry name" value="IPT"/>
</dbReference>